<dbReference type="EMBL" id="JADNRY010000270">
    <property type="protein sequence ID" value="KAF9059937.1"/>
    <property type="molecule type" value="Genomic_DNA"/>
</dbReference>
<proteinExistence type="predicted"/>
<sequence length="268" mass="29553">MAHAALTPLPFDLSKNDEDWCHLDFQRILNGYNDPNRPLNLARASREHSLYGPTTTRMAWIYPPSHRFMLKPQALLMPEVTPETGDDADTSISSIEAQDGDKSIDSMGGIVVSQGRDVFLRRNRHEIDLLLTKVLPGSLHLCALLILGAESIRLESIDDGNGGIDYHCLDGIDEDGQLKRVGTDSKQVNKWLAVASNVQFKRLISWASMGDLEFLEEGDPSDEEDALQGGILPRGKGSGCRYGVQEGKRTEEGEVVLRGSLCNKSAKH</sequence>
<dbReference type="AlphaFoldDB" id="A0A9P5PBY9"/>
<name>A0A9P5PBY9_9AGAR</name>
<keyword evidence="2" id="KW-1185">Reference proteome</keyword>
<dbReference type="OrthoDB" id="3261569at2759"/>
<reference evidence="1" key="1">
    <citation type="submission" date="2020-11" db="EMBL/GenBank/DDBJ databases">
        <authorList>
            <consortium name="DOE Joint Genome Institute"/>
            <person name="Ahrendt S."/>
            <person name="Riley R."/>
            <person name="Andreopoulos W."/>
            <person name="Labutti K."/>
            <person name="Pangilinan J."/>
            <person name="Ruiz-Duenas F.J."/>
            <person name="Barrasa J.M."/>
            <person name="Sanchez-Garcia M."/>
            <person name="Camarero S."/>
            <person name="Miyauchi S."/>
            <person name="Serrano A."/>
            <person name="Linde D."/>
            <person name="Babiker R."/>
            <person name="Drula E."/>
            <person name="Ayuso-Fernandez I."/>
            <person name="Pacheco R."/>
            <person name="Padilla G."/>
            <person name="Ferreira P."/>
            <person name="Barriuso J."/>
            <person name="Kellner H."/>
            <person name="Castanera R."/>
            <person name="Alfaro M."/>
            <person name="Ramirez L."/>
            <person name="Pisabarro A.G."/>
            <person name="Kuo A."/>
            <person name="Tritt A."/>
            <person name="Lipzen A."/>
            <person name="He G."/>
            <person name="Yan M."/>
            <person name="Ng V."/>
            <person name="Cullen D."/>
            <person name="Martin F."/>
            <person name="Rosso M.-N."/>
            <person name="Henrissat B."/>
            <person name="Hibbett D."/>
            <person name="Martinez A.T."/>
            <person name="Grigoriev I.V."/>
        </authorList>
    </citation>
    <scope>NUCLEOTIDE SEQUENCE</scope>
    <source>
        <strain evidence="1">AH 40177</strain>
    </source>
</reference>
<evidence type="ECO:0000313" key="1">
    <source>
        <dbReference type="EMBL" id="KAF9059937.1"/>
    </source>
</evidence>
<comment type="caution">
    <text evidence="1">The sequence shown here is derived from an EMBL/GenBank/DDBJ whole genome shotgun (WGS) entry which is preliminary data.</text>
</comment>
<organism evidence="1 2">
    <name type="scientific">Rhodocollybia butyracea</name>
    <dbReference type="NCBI Taxonomy" id="206335"/>
    <lineage>
        <taxon>Eukaryota</taxon>
        <taxon>Fungi</taxon>
        <taxon>Dikarya</taxon>
        <taxon>Basidiomycota</taxon>
        <taxon>Agaricomycotina</taxon>
        <taxon>Agaricomycetes</taxon>
        <taxon>Agaricomycetidae</taxon>
        <taxon>Agaricales</taxon>
        <taxon>Marasmiineae</taxon>
        <taxon>Omphalotaceae</taxon>
        <taxon>Rhodocollybia</taxon>
    </lineage>
</organism>
<protein>
    <submittedName>
        <fullName evidence="1">Uncharacterized protein</fullName>
    </submittedName>
</protein>
<accession>A0A9P5PBY9</accession>
<gene>
    <name evidence="1" type="ORF">BDP27DRAFT_1370985</name>
</gene>
<dbReference type="Proteomes" id="UP000772434">
    <property type="component" value="Unassembled WGS sequence"/>
</dbReference>
<evidence type="ECO:0000313" key="2">
    <source>
        <dbReference type="Proteomes" id="UP000772434"/>
    </source>
</evidence>